<dbReference type="Pfam" id="PF13843">
    <property type="entry name" value="DDE_Tnp_1_7"/>
    <property type="match status" value="1"/>
</dbReference>
<evidence type="ECO:0000313" key="4">
    <source>
        <dbReference type="Proteomes" id="UP000251314"/>
    </source>
</evidence>
<sequence>MARNRCTSILRDLHFVNNEAPRVRDKMWKLRPVVDVLQERCHSGWTLPSVFSFDEGVLPATSRRNTTRMFMPDKPYRYDTKMFMVCDSRTAYYHRFEVYVGAREAEGSVSQAVDNNTGAAAVVRNMSIVLVAHSRRIRSVVVDRFYSSVALALQLLSMSIYVIEQS</sequence>
<name>A0A329RD48_9STRA</name>
<reference evidence="3 4" key="1">
    <citation type="submission" date="2018-01" db="EMBL/GenBank/DDBJ databases">
        <title>Draft genome of the strawberry crown rot pathogen Phytophthora cactorum.</title>
        <authorList>
            <person name="Armitage A.D."/>
            <person name="Lysoe E."/>
            <person name="Nellist C.F."/>
            <person name="Harrison R.J."/>
            <person name="Brurberg M.B."/>
        </authorList>
    </citation>
    <scope>NUCLEOTIDE SEQUENCE [LARGE SCALE GENOMIC DNA]</scope>
    <source>
        <strain evidence="3 4">10300</strain>
    </source>
</reference>
<keyword evidence="1" id="KW-0812">Transmembrane</keyword>
<accession>A0A329RD48</accession>
<gene>
    <name evidence="3" type="ORF">PC110_g22399</name>
</gene>
<dbReference type="PANTHER" id="PTHR46599:SF3">
    <property type="entry name" value="PIGGYBAC TRANSPOSABLE ELEMENT-DERIVED PROTEIN 4"/>
    <property type="match status" value="1"/>
</dbReference>
<protein>
    <recommendedName>
        <fullName evidence="2">PiggyBac transposable element-derived protein domain-containing protein</fullName>
    </recommendedName>
</protein>
<organism evidence="3 4">
    <name type="scientific">Phytophthora cactorum</name>
    <dbReference type="NCBI Taxonomy" id="29920"/>
    <lineage>
        <taxon>Eukaryota</taxon>
        <taxon>Sar</taxon>
        <taxon>Stramenopiles</taxon>
        <taxon>Oomycota</taxon>
        <taxon>Peronosporomycetes</taxon>
        <taxon>Peronosporales</taxon>
        <taxon>Peronosporaceae</taxon>
        <taxon>Phytophthora</taxon>
    </lineage>
</organism>
<dbReference type="EMBL" id="MJFZ01002003">
    <property type="protein sequence ID" value="RAW21158.1"/>
    <property type="molecule type" value="Genomic_DNA"/>
</dbReference>
<dbReference type="OrthoDB" id="128687at2759"/>
<feature type="domain" description="PiggyBac transposable element-derived protein" evidence="2">
    <location>
        <begin position="1"/>
        <end position="162"/>
    </location>
</feature>
<keyword evidence="1" id="KW-1133">Transmembrane helix</keyword>
<dbReference type="STRING" id="29920.A0A329RD48"/>
<dbReference type="VEuPathDB" id="FungiDB:PC110_g22399"/>
<evidence type="ECO:0000313" key="3">
    <source>
        <dbReference type="EMBL" id="RAW21158.1"/>
    </source>
</evidence>
<dbReference type="InterPro" id="IPR029526">
    <property type="entry name" value="PGBD"/>
</dbReference>
<keyword evidence="1" id="KW-0472">Membrane</keyword>
<feature type="transmembrane region" description="Helical" evidence="1">
    <location>
        <begin position="145"/>
        <end position="163"/>
    </location>
</feature>
<comment type="caution">
    <text evidence="3">The sequence shown here is derived from an EMBL/GenBank/DDBJ whole genome shotgun (WGS) entry which is preliminary data.</text>
</comment>
<evidence type="ECO:0000256" key="1">
    <source>
        <dbReference type="SAM" id="Phobius"/>
    </source>
</evidence>
<dbReference type="AlphaFoldDB" id="A0A329RD48"/>
<proteinExistence type="predicted"/>
<dbReference type="Proteomes" id="UP000251314">
    <property type="component" value="Unassembled WGS sequence"/>
</dbReference>
<evidence type="ECO:0000259" key="2">
    <source>
        <dbReference type="Pfam" id="PF13843"/>
    </source>
</evidence>
<keyword evidence="4" id="KW-1185">Reference proteome</keyword>
<dbReference type="PANTHER" id="PTHR46599">
    <property type="entry name" value="PIGGYBAC TRANSPOSABLE ELEMENT-DERIVED PROTEIN 4"/>
    <property type="match status" value="1"/>
</dbReference>